<feature type="region of interest" description="Disordered" evidence="1">
    <location>
        <begin position="23"/>
        <end position="44"/>
    </location>
</feature>
<accession>A0A922MDK7</accession>
<sequence>MIMVIYFNVTGLLAIPVDADHDKPKEGTAQTTFERNEHEQGTATAHKGRIIDQVNYLGIDKSKIFLLAL</sequence>
<feature type="chain" id="PRO_5038037414" evidence="2">
    <location>
        <begin position="20"/>
        <end position="69"/>
    </location>
</feature>
<protein>
    <submittedName>
        <fullName evidence="3">Uncharacterized protein</fullName>
    </submittedName>
</protein>
<comment type="caution">
    <text evidence="3">The sequence shown here is derived from an EMBL/GenBank/DDBJ whole genome shotgun (WGS) entry which is preliminary data.</text>
</comment>
<keyword evidence="2" id="KW-0732">Signal</keyword>
<name>A0A922MDK7_SPOEX</name>
<dbReference type="Proteomes" id="UP000814243">
    <property type="component" value="Unassembled WGS sequence"/>
</dbReference>
<proteinExistence type="predicted"/>
<organism evidence="3 4">
    <name type="scientific">Spodoptera exigua</name>
    <name type="common">Beet armyworm</name>
    <name type="synonym">Noctua fulgens</name>
    <dbReference type="NCBI Taxonomy" id="7107"/>
    <lineage>
        <taxon>Eukaryota</taxon>
        <taxon>Metazoa</taxon>
        <taxon>Ecdysozoa</taxon>
        <taxon>Arthropoda</taxon>
        <taxon>Hexapoda</taxon>
        <taxon>Insecta</taxon>
        <taxon>Pterygota</taxon>
        <taxon>Neoptera</taxon>
        <taxon>Endopterygota</taxon>
        <taxon>Lepidoptera</taxon>
        <taxon>Glossata</taxon>
        <taxon>Ditrysia</taxon>
        <taxon>Noctuoidea</taxon>
        <taxon>Noctuidae</taxon>
        <taxon>Amphipyrinae</taxon>
        <taxon>Spodoptera</taxon>
    </lineage>
</organism>
<evidence type="ECO:0000313" key="4">
    <source>
        <dbReference type="Proteomes" id="UP000814243"/>
    </source>
</evidence>
<evidence type="ECO:0000256" key="2">
    <source>
        <dbReference type="SAM" id="SignalP"/>
    </source>
</evidence>
<evidence type="ECO:0000313" key="3">
    <source>
        <dbReference type="EMBL" id="KAH9635080.1"/>
    </source>
</evidence>
<dbReference type="AlphaFoldDB" id="A0A922MDK7"/>
<reference evidence="3" key="1">
    <citation type="journal article" date="2021" name="G3 (Bethesda)">
        <title>Genome and transcriptome analysis of the beet armyworm Spodoptera exigua reveals targets for pest control. .</title>
        <authorList>
            <person name="Simon S."/>
            <person name="Breeschoten T."/>
            <person name="Jansen H.J."/>
            <person name="Dirks R.P."/>
            <person name="Schranz M.E."/>
            <person name="Ros V.I.D."/>
        </authorList>
    </citation>
    <scope>NUCLEOTIDE SEQUENCE</scope>
    <source>
        <strain evidence="3">TB_SE_WUR_2020</strain>
    </source>
</reference>
<evidence type="ECO:0000256" key="1">
    <source>
        <dbReference type="SAM" id="MobiDB-lite"/>
    </source>
</evidence>
<dbReference type="EMBL" id="JACEFF010000573">
    <property type="protein sequence ID" value="KAH9635080.1"/>
    <property type="molecule type" value="Genomic_DNA"/>
</dbReference>
<feature type="signal peptide" evidence="2">
    <location>
        <begin position="1"/>
        <end position="19"/>
    </location>
</feature>
<gene>
    <name evidence="3" type="ORF">HF086_004434</name>
</gene>